<proteinExistence type="predicted"/>
<evidence type="ECO:0000256" key="1">
    <source>
        <dbReference type="SAM" id="Phobius"/>
    </source>
</evidence>
<reference evidence="2" key="1">
    <citation type="journal article" date="2023" name="Front. Microbiol.">
        <title>Genomic-based phylogenetic and metabolic analyses of the genus Natronomonas, and description of Natronomonas aquatica sp. nov.</title>
        <authorList>
            <person name="Garcia-Roldan A."/>
            <person name="Duran-Viseras A."/>
            <person name="de la Haba R.R."/>
            <person name="Corral P."/>
            <person name="Sanchez-Porro C."/>
            <person name="Ventosa A."/>
        </authorList>
    </citation>
    <scope>NUCLEOTIDE SEQUENCE</scope>
    <source>
        <strain evidence="2">F2-12</strain>
    </source>
</reference>
<evidence type="ECO:0000313" key="2">
    <source>
        <dbReference type="EMBL" id="MCQ4332347.1"/>
    </source>
</evidence>
<keyword evidence="1" id="KW-1133">Transmembrane helix</keyword>
<gene>
    <name evidence="2" type="ORF">KM295_02355</name>
</gene>
<dbReference type="RefSeq" id="WP_256028269.1">
    <property type="nucleotide sequence ID" value="NZ_JAHLKM010000002.1"/>
</dbReference>
<sequence length="240" mass="25405">MIRRSTLVVTVLFVVGGISAGIAAPVAAQGSGDAFGTNVSTSSEFESEATEFENAAGRIENASGSLRETAVAIENSSSYTDEHHGSANESLSEMEQGLDNLRDAESEAASELRSDDLSPAERFLVRQEMSEERNETVTTAENSLSEYENAVSTQRVDARSTVLMYFGGALVAGLLGGALLGAAVPLMEAKNVRDQMKLSRDVSYNRRAGLVPAVAGIVLLLGAIGLLWYLGAIDLIRVMV</sequence>
<keyword evidence="3" id="KW-1185">Reference proteome</keyword>
<dbReference type="Proteomes" id="UP001139494">
    <property type="component" value="Unassembled WGS sequence"/>
</dbReference>
<accession>A0A9R1D5X2</accession>
<dbReference type="AlphaFoldDB" id="A0A9R1D5X2"/>
<comment type="caution">
    <text evidence="2">The sequence shown here is derived from an EMBL/GenBank/DDBJ whole genome shotgun (WGS) entry which is preliminary data.</text>
</comment>
<keyword evidence="1" id="KW-0812">Transmembrane</keyword>
<name>A0A9R1D5X2_9EURY</name>
<dbReference type="EMBL" id="JAHLKM010000002">
    <property type="protein sequence ID" value="MCQ4332347.1"/>
    <property type="molecule type" value="Genomic_DNA"/>
</dbReference>
<feature type="transmembrane region" description="Helical" evidence="1">
    <location>
        <begin position="208"/>
        <end position="230"/>
    </location>
</feature>
<feature type="transmembrane region" description="Helical" evidence="1">
    <location>
        <begin position="162"/>
        <end position="187"/>
    </location>
</feature>
<protein>
    <submittedName>
        <fullName evidence="2">Uncharacterized protein</fullName>
    </submittedName>
</protein>
<organism evidence="2 3">
    <name type="scientific">Natronomonas aquatica</name>
    <dbReference type="NCBI Taxonomy" id="2841590"/>
    <lineage>
        <taxon>Archaea</taxon>
        <taxon>Methanobacteriati</taxon>
        <taxon>Methanobacteriota</taxon>
        <taxon>Stenosarchaea group</taxon>
        <taxon>Halobacteria</taxon>
        <taxon>Halobacteriales</taxon>
        <taxon>Natronomonadaceae</taxon>
        <taxon>Natronomonas</taxon>
    </lineage>
</organism>
<evidence type="ECO:0000313" key="3">
    <source>
        <dbReference type="Proteomes" id="UP001139494"/>
    </source>
</evidence>
<keyword evidence="1" id="KW-0472">Membrane</keyword>